<keyword evidence="4" id="KW-0326">Glycosidase</keyword>
<evidence type="ECO:0000313" key="6">
    <source>
        <dbReference type="EMBL" id="WOC32494.1"/>
    </source>
</evidence>
<dbReference type="RefSeq" id="WP_275844645.1">
    <property type="nucleotide sequence ID" value="NZ_CP135996.1"/>
</dbReference>
<dbReference type="InterPro" id="IPR001764">
    <property type="entry name" value="Glyco_hydro_3_N"/>
</dbReference>
<dbReference type="GO" id="GO:0008422">
    <property type="term" value="F:beta-glucosidase activity"/>
    <property type="evidence" value="ECO:0007669"/>
    <property type="project" value="UniProtKB-ARBA"/>
</dbReference>
<evidence type="ECO:0000313" key="7">
    <source>
        <dbReference type="Proteomes" id="UP001300604"/>
    </source>
</evidence>
<reference evidence="7" key="1">
    <citation type="submission" date="2024-06" db="EMBL/GenBank/DDBJ databases">
        <title>Caproicibacterium argilliputei sp. nov, a novel caproic acid producing anaerobic bacterium isolated from pit mud.</title>
        <authorList>
            <person name="Zeng C."/>
        </authorList>
    </citation>
    <scope>NUCLEOTIDE SEQUENCE [LARGE SCALE GENOMIC DNA]</scope>
    <source>
        <strain evidence="7">ZCY20-5</strain>
    </source>
</reference>
<evidence type="ECO:0000256" key="4">
    <source>
        <dbReference type="RuleBase" id="RU361161"/>
    </source>
</evidence>
<dbReference type="Proteomes" id="UP001300604">
    <property type="component" value="Chromosome"/>
</dbReference>
<keyword evidence="7" id="KW-1185">Reference proteome</keyword>
<dbReference type="InterPro" id="IPR017853">
    <property type="entry name" value="GH"/>
</dbReference>
<reference evidence="6 7" key="2">
    <citation type="submission" date="2024-06" db="EMBL/GenBank/DDBJ databases">
        <title>Caproicibacterium argilliputei sp. nov, a novel caproic acid producing anaerobic bacterium isolated from pit mud.</title>
        <authorList>
            <person name="Xia S."/>
        </authorList>
    </citation>
    <scope>NUCLEOTIDE SEQUENCE [LARGE SCALE GENOMIC DNA]</scope>
    <source>
        <strain evidence="6 7">ZCY20-5</strain>
    </source>
</reference>
<dbReference type="PANTHER" id="PTHR42715:SF10">
    <property type="entry name" value="BETA-GLUCOSIDASE"/>
    <property type="match status" value="1"/>
</dbReference>
<dbReference type="InterPro" id="IPR036962">
    <property type="entry name" value="Glyco_hydro_3_N_sf"/>
</dbReference>
<dbReference type="PROSITE" id="PS00775">
    <property type="entry name" value="GLYCOSYL_HYDROL_F3"/>
    <property type="match status" value="1"/>
</dbReference>
<proteinExistence type="inferred from homology"/>
<sequence length="746" mass="81148">MEISEILSKLTLEEKARLCTGADAWHTACPQSISVPQVTVSDGPHGLRRETGVPGESASATCFPSGSALGASWDPNLLEELGEALGEECRAQGVDVLLGPAVNIKRSPLCGRNFEYYAEDPCLAGTLAAAYIRGVQKQGVGTSLKHFAANNKETGRLTTDTAVDARTLRELYLPAFETAVKEAQPWTVMAAYNRLNGTYCAENKRLLTDLLRGEWGFQGLVMSDWGAVSDRDRGIAAGLDLEMPGGCAIGPQKIIRAVQNGTLSEEALDRCVTRVLELAQKAAAHKKPAPAKTPEALYAQHHALARKIAEHCMVLLKNDGTLPLRKTGSLAVIGEFAKTPRCQGGGSSHIHPTALDVPLEEIRKAAPQLTVSYSEGYTLTDDRPDEVRIAAAVQTAAAADAAVIFAGLPDAYESEGFDRSHMRIPESHNALIQAVAHAQKNTVVVLSNGSPVEMPWTEQVSAILESYLCGQATGSAQAAILFGSANPCGKLAETFPRKLQDNPSYLNFPITSPDFVAYRESVFVGYRYYDTKQVPVCFPFGHGLSYTTFSYLSIETDRAELTDRETLTVRVTLKNTGSRAGRETVQLYVHDMESSIPRPEKELRAFRSVELQPGEEATVSFPLSKRAFAYYDAAAQDWTVEDGVFQILAGGSSAETPLCASVTVHPAEPRPHIFTRHTLTAEAWDKPATCAVLKEFLTKAGCDNLHVQADWMRDMPLRNLFMFGAVYTQEELDQLVETLNRTTTFC</sequence>
<dbReference type="Pfam" id="PF01915">
    <property type="entry name" value="Glyco_hydro_3_C"/>
    <property type="match status" value="1"/>
</dbReference>
<dbReference type="InterPro" id="IPR013783">
    <property type="entry name" value="Ig-like_fold"/>
</dbReference>
<dbReference type="Pfam" id="PF14310">
    <property type="entry name" value="Fn3-like"/>
    <property type="match status" value="1"/>
</dbReference>
<dbReference type="KEGG" id="carl:PXC00_01100"/>
<dbReference type="EMBL" id="CP135996">
    <property type="protein sequence ID" value="WOC32494.1"/>
    <property type="molecule type" value="Genomic_DNA"/>
</dbReference>
<dbReference type="Gene3D" id="3.40.50.1700">
    <property type="entry name" value="Glycoside hydrolase family 3 C-terminal domain"/>
    <property type="match status" value="1"/>
</dbReference>
<evidence type="ECO:0000256" key="1">
    <source>
        <dbReference type="ARBA" id="ARBA00005336"/>
    </source>
</evidence>
<name>A0AA97D902_9FIRM</name>
<keyword evidence="3" id="KW-0119">Carbohydrate metabolism</keyword>
<dbReference type="PRINTS" id="PR00133">
    <property type="entry name" value="GLHYDRLASE3"/>
</dbReference>
<dbReference type="FunFam" id="2.60.40.10:FF:000495">
    <property type="entry name" value="Periplasmic beta-glucosidase"/>
    <property type="match status" value="1"/>
</dbReference>
<dbReference type="AlphaFoldDB" id="A0AA97D902"/>
<dbReference type="SMART" id="SM01217">
    <property type="entry name" value="Fn3_like"/>
    <property type="match status" value="1"/>
</dbReference>
<gene>
    <name evidence="6" type="ORF">PXC00_01100</name>
</gene>
<dbReference type="PANTHER" id="PTHR42715">
    <property type="entry name" value="BETA-GLUCOSIDASE"/>
    <property type="match status" value="1"/>
</dbReference>
<dbReference type="InterPro" id="IPR002772">
    <property type="entry name" value="Glyco_hydro_3_C"/>
</dbReference>
<dbReference type="InterPro" id="IPR036881">
    <property type="entry name" value="Glyco_hydro_3_C_sf"/>
</dbReference>
<protein>
    <submittedName>
        <fullName evidence="6">Glycoside hydrolase family 3 C-terminal domain-containing protein</fullName>
    </submittedName>
</protein>
<feature type="domain" description="Fibronectin type III-like" evidence="5">
    <location>
        <begin position="583"/>
        <end position="653"/>
    </location>
</feature>
<dbReference type="SUPFAM" id="SSF51445">
    <property type="entry name" value="(Trans)glycosidases"/>
    <property type="match status" value="1"/>
</dbReference>
<dbReference type="InterPro" id="IPR026891">
    <property type="entry name" value="Fn3-like"/>
</dbReference>
<accession>A0AA97D902</accession>
<keyword evidence="2 4" id="KW-0378">Hydrolase</keyword>
<dbReference type="InterPro" id="IPR050288">
    <property type="entry name" value="Cellulose_deg_GH3"/>
</dbReference>
<evidence type="ECO:0000256" key="2">
    <source>
        <dbReference type="ARBA" id="ARBA00022801"/>
    </source>
</evidence>
<evidence type="ECO:0000256" key="3">
    <source>
        <dbReference type="ARBA" id="ARBA00023277"/>
    </source>
</evidence>
<dbReference type="Gene3D" id="2.60.40.10">
    <property type="entry name" value="Immunoglobulins"/>
    <property type="match status" value="1"/>
</dbReference>
<dbReference type="InterPro" id="IPR019800">
    <property type="entry name" value="Glyco_hydro_3_AS"/>
</dbReference>
<organism evidence="6 7">
    <name type="scientific">Caproicibacterium argilliputei</name>
    <dbReference type="NCBI Taxonomy" id="3030016"/>
    <lineage>
        <taxon>Bacteria</taxon>
        <taxon>Bacillati</taxon>
        <taxon>Bacillota</taxon>
        <taxon>Clostridia</taxon>
        <taxon>Eubacteriales</taxon>
        <taxon>Oscillospiraceae</taxon>
        <taxon>Caproicibacterium</taxon>
    </lineage>
</organism>
<evidence type="ECO:0000259" key="5">
    <source>
        <dbReference type="SMART" id="SM01217"/>
    </source>
</evidence>
<dbReference type="SUPFAM" id="SSF52279">
    <property type="entry name" value="Beta-D-glucan exohydrolase, C-terminal domain"/>
    <property type="match status" value="1"/>
</dbReference>
<comment type="similarity">
    <text evidence="1 4">Belongs to the glycosyl hydrolase 3 family.</text>
</comment>
<dbReference type="GO" id="GO:0005975">
    <property type="term" value="P:carbohydrate metabolic process"/>
    <property type="evidence" value="ECO:0007669"/>
    <property type="project" value="InterPro"/>
</dbReference>
<dbReference type="Gene3D" id="3.20.20.300">
    <property type="entry name" value="Glycoside hydrolase, family 3, N-terminal domain"/>
    <property type="match status" value="1"/>
</dbReference>
<dbReference type="Pfam" id="PF00933">
    <property type="entry name" value="Glyco_hydro_3"/>
    <property type="match status" value="1"/>
</dbReference>
<reference evidence="7" key="3">
    <citation type="submission" date="2024-06" db="EMBL/GenBank/DDBJ databases">
        <authorList>
            <person name="Zeng C."/>
        </authorList>
    </citation>
    <scope>NUCLEOTIDE SEQUENCE [LARGE SCALE GENOMIC DNA]</scope>
    <source>
        <strain evidence="7">ZCY20-5</strain>
    </source>
</reference>